<gene>
    <name evidence="3" type="ORF">LARSCL_LOCUS20942</name>
</gene>
<accession>A0AAV2BRY1</accession>
<sequence>MESDSAARASHCPSISSQKYSMEDDFISELLGFDKNYGSKVNQSSNASRMDIESHHYPLNSSGQCDEMSKYLSEFKFGQTFKELMQAKKDVDMLHEKLKLSEKEKANLQLQFDVLLAENYQIKYLKKQHDEINQKVNELQEDLSDKLKAHRKWKKEAESCCMQLSEKSKTIRKMKKDRKNLWSIFKRFAHKLENAGLLTMKEKNIIKKSEEQNTLDSDDAFESEDGETKDQSFLSDIQMSTEERQNRDYLENESRCPESSSHSPIHIKECDNQISKVKSAILFNQCSSPSSETELSSKANYTMKSCREDPHRLNDSLDVNISELREMRKLFAISHNKFASISPPPSTSHSSSTKYKHDFLMKDLPVDNSVLTLPILKSLDQIPKTSESQGLQSVNSSVPSITKKLAFCHQQSEFDVVPEHSLQRLNLDISNLNHLDLSESSLSNSMQVPYKFSAKRNHDNTVKLNFHINNPISMTVNPNNWEVSCILESHKGRKSDTFVTPQSKLKSTYVKTCESCNSNLMTCEENKSNSITRKMPKVERGSPSGVIVRERPDQSSLVSFKKSNVFKPNITNPDVPANKNSIHYFSEAMAIKKALPFDHPQRSAKSSKEFDAFGNTAPYQYSENLMDDNSSLLSVSCENLSCTKSDELSSHEFPLPFCKSVSTVSEAISKELDNPSNDSVSISVESPAKALDQSISVKMPKDTFLNISSDDHVGNFEIDENLKMITEVLDSVLTCSTCCPIANSEHSVVPSEEGGDWNNSEPVVVSNPCDVSATNFSNNELMEQKIDTIISDASNLFENQRTTEIPSTMRSKISSSVVTDNFLTDKVPPHTSFVQENNISMGISVSILSLPPMSISKSPAKAKYSGFTSAKNSLIISKDFPEQLDKGSLVDINSKPLKKSASFDNKSFKYLVASPVIKSSSILNNKKMNKSTSFQENKEVEKAETNPFKSFDTKEFVNAIFCESLIKDKVQESDLQTDSDIKTKERFSSNIGETIDNNLLDKTVITNVEDLQVSPQAALCNITPSVANSSKQIISDISSLIYMMIDNVVAETQIKEKTQESPLGAYKKRLGTRVNCSHQTNNAKMERNLQSANLSTTKKSSLLNGDTKQINSKISEINSYTKSPIIEKNFKKVQSSIFISEVGSVKENIVHSENNSINKTPPATRQALKKSEDRIELSPIEAAFQEIEKIKFTTTAKLKLHVQNLVTVLSDPSISDSSQNLVFFVVKYLHNTRINFMSNNPDTLLPVPEQCIVKALLAVNEKKFPHLSGLLLSAIETMYYLVLWKTQYHMYGLCSLCRVMAAVCKELKDPSKPRLLCCNLLKYNHEFGPFLIAAIVSVYKEAFQFSSDRADEEKIFLSILSYGVQQKPKALTNIQWKHCKKVFSEVFIFEGVNISKKIPYLKNAIEDKCLGGAPYESGYMLIAPLVIYAQIKGWIWTQKHLLEGYIHPNLQAYSGKENGEQGFDFFANLCADICYSCPDKGLSQSWLMNYIKTPCEREFVQINAGKALLKLVTLRKEIFTDEIEEWISHFYGDPRNTAFCSLYFKLRLMEDQDLALENDIF</sequence>
<feature type="coiled-coil region" evidence="1">
    <location>
        <begin position="84"/>
        <end position="156"/>
    </location>
</feature>
<feature type="compositionally biased region" description="Polar residues" evidence="2">
    <location>
        <begin position="231"/>
        <end position="240"/>
    </location>
</feature>
<feature type="compositionally biased region" description="Acidic residues" evidence="2">
    <location>
        <begin position="216"/>
        <end position="227"/>
    </location>
</feature>
<evidence type="ECO:0000256" key="1">
    <source>
        <dbReference type="SAM" id="Coils"/>
    </source>
</evidence>
<dbReference type="Proteomes" id="UP001497382">
    <property type="component" value="Unassembled WGS sequence"/>
</dbReference>
<evidence type="ECO:0000313" key="4">
    <source>
        <dbReference type="Proteomes" id="UP001497382"/>
    </source>
</evidence>
<organism evidence="3 4">
    <name type="scientific">Larinioides sclopetarius</name>
    <dbReference type="NCBI Taxonomy" id="280406"/>
    <lineage>
        <taxon>Eukaryota</taxon>
        <taxon>Metazoa</taxon>
        <taxon>Ecdysozoa</taxon>
        <taxon>Arthropoda</taxon>
        <taxon>Chelicerata</taxon>
        <taxon>Arachnida</taxon>
        <taxon>Araneae</taxon>
        <taxon>Araneomorphae</taxon>
        <taxon>Entelegynae</taxon>
        <taxon>Araneoidea</taxon>
        <taxon>Araneidae</taxon>
        <taxon>Larinioides</taxon>
    </lineage>
</organism>
<protein>
    <submittedName>
        <fullName evidence="3">Uncharacterized protein</fullName>
    </submittedName>
</protein>
<evidence type="ECO:0000256" key="2">
    <source>
        <dbReference type="SAM" id="MobiDB-lite"/>
    </source>
</evidence>
<keyword evidence="1" id="KW-0175">Coiled coil</keyword>
<feature type="region of interest" description="Disordered" evidence="2">
    <location>
        <begin position="209"/>
        <end position="264"/>
    </location>
</feature>
<name>A0AAV2BRY1_9ARAC</name>
<comment type="caution">
    <text evidence="3">The sequence shown here is derived from an EMBL/GenBank/DDBJ whole genome shotgun (WGS) entry which is preliminary data.</text>
</comment>
<dbReference type="EMBL" id="CAXIEN010000470">
    <property type="protein sequence ID" value="CAL1298700.1"/>
    <property type="molecule type" value="Genomic_DNA"/>
</dbReference>
<reference evidence="3 4" key="1">
    <citation type="submission" date="2024-04" db="EMBL/GenBank/DDBJ databases">
        <authorList>
            <person name="Rising A."/>
            <person name="Reimegard J."/>
            <person name="Sonavane S."/>
            <person name="Akerstrom W."/>
            <person name="Nylinder S."/>
            <person name="Hedman E."/>
            <person name="Kallberg Y."/>
        </authorList>
    </citation>
    <scope>NUCLEOTIDE SEQUENCE [LARGE SCALE GENOMIC DNA]</scope>
</reference>
<feature type="compositionally biased region" description="Basic and acidic residues" evidence="2">
    <location>
        <begin position="241"/>
        <end position="256"/>
    </location>
</feature>
<keyword evidence="4" id="KW-1185">Reference proteome</keyword>
<proteinExistence type="predicted"/>
<evidence type="ECO:0000313" key="3">
    <source>
        <dbReference type="EMBL" id="CAL1298700.1"/>
    </source>
</evidence>